<reference evidence="5 6" key="1">
    <citation type="journal article" date="2014" name="Int. J. Syst. Evol. Microbiol.">
        <title>Description of Galbitalea soli gen. nov., sp. nov., and Frondihabitans sucicola sp. nov.</title>
        <authorList>
            <person name="Kim S.J."/>
            <person name="Lim J.M."/>
            <person name="Ahn J.H."/>
            <person name="Weon H.Y."/>
            <person name="Hamada M."/>
            <person name="Suzuki K."/>
            <person name="Ahn T.Y."/>
            <person name="Kwon S.W."/>
        </authorList>
    </citation>
    <scope>NUCLEOTIDE SEQUENCE [LARGE SCALE GENOMIC DNA]</scope>
    <source>
        <strain evidence="5 6">NBRC 108727</strain>
    </source>
</reference>
<evidence type="ECO:0000256" key="1">
    <source>
        <dbReference type="ARBA" id="ARBA00010838"/>
    </source>
</evidence>
<dbReference type="PANTHER" id="PTHR10353:SF36">
    <property type="entry name" value="LP05116P"/>
    <property type="match status" value="1"/>
</dbReference>
<proteinExistence type="inferred from homology"/>
<dbReference type="PRINTS" id="PR00131">
    <property type="entry name" value="GLHYDRLASE1"/>
</dbReference>
<dbReference type="GO" id="GO:0016052">
    <property type="term" value="P:carbohydrate catabolic process"/>
    <property type="evidence" value="ECO:0007669"/>
    <property type="project" value="TreeGrafter"/>
</dbReference>
<dbReference type="RefSeq" id="WP_163474324.1">
    <property type="nucleotide sequence ID" value="NZ_JAAGWZ010000004.1"/>
</dbReference>
<dbReference type="GO" id="GO:0005829">
    <property type="term" value="C:cytosol"/>
    <property type="evidence" value="ECO:0007669"/>
    <property type="project" value="TreeGrafter"/>
</dbReference>
<dbReference type="AlphaFoldDB" id="A0A7C9PPC1"/>
<dbReference type="Pfam" id="PF00232">
    <property type="entry name" value="Glyco_hydro_1"/>
    <property type="match status" value="2"/>
</dbReference>
<dbReference type="Proteomes" id="UP000479756">
    <property type="component" value="Unassembled WGS sequence"/>
</dbReference>
<evidence type="ECO:0000256" key="3">
    <source>
        <dbReference type="ARBA" id="ARBA00023295"/>
    </source>
</evidence>
<dbReference type="SUPFAM" id="SSF51445">
    <property type="entry name" value="(Trans)glycosidases"/>
    <property type="match status" value="1"/>
</dbReference>
<keyword evidence="3" id="KW-0326">Glycosidase</keyword>
<sequence>MTFPTEFLVGAATAAHQNEGNNVNSGHWYQENLPGRPAELRSGDAVDMYHRWEADLDLLVELGLNTFRFSLEWSRIEPSEGFFSRAEIAHYRAMIEGCFARGVTPVVTVLHFSLPQWFEARGGWLAEGAVELFERYVAAVAPILTDVPWVVTINEPNLMAIVPVFEKMIAAGIPIRGLPMPDPEYVPSAIAAHRAAVRALRAGGVPRVGLSLAMHDFIAEPGGEAALQAHRAAAEDQFLDATEGDDFVGVQAYTNLRFGPEGVLPPAEDAEKTIVGWEFWPNAVVTAVRHAWEYTGGRMPVLVTENGIATADDSRRIAYTRAALTGLEGLIAEGVDLRGYVHWTYMDNFEWMGAFGPTFGLVAVDRETFVRTPKPSARWLGRVAAANAIVD</sequence>
<evidence type="ECO:0000256" key="2">
    <source>
        <dbReference type="ARBA" id="ARBA00022801"/>
    </source>
</evidence>
<protein>
    <submittedName>
        <fullName evidence="5">Glycoside hydrolase family 1 protein</fullName>
    </submittedName>
</protein>
<comment type="similarity">
    <text evidence="1 4">Belongs to the glycosyl hydrolase 1 family.</text>
</comment>
<dbReference type="EMBL" id="JAAGWZ010000004">
    <property type="protein sequence ID" value="NEM92274.1"/>
    <property type="molecule type" value="Genomic_DNA"/>
</dbReference>
<dbReference type="InterPro" id="IPR001360">
    <property type="entry name" value="Glyco_hydro_1"/>
</dbReference>
<evidence type="ECO:0000313" key="6">
    <source>
        <dbReference type="Proteomes" id="UP000479756"/>
    </source>
</evidence>
<dbReference type="InterPro" id="IPR017853">
    <property type="entry name" value="GH"/>
</dbReference>
<comment type="caution">
    <text evidence="5">The sequence shown here is derived from an EMBL/GenBank/DDBJ whole genome shotgun (WGS) entry which is preliminary data.</text>
</comment>
<keyword evidence="2 5" id="KW-0378">Hydrolase</keyword>
<dbReference type="GO" id="GO:0008422">
    <property type="term" value="F:beta-glucosidase activity"/>
    <property type="evidence" value="ECO:0007669"/>
    <property type="project" value="TreeGrafter"/>
</dbReference>
<name>A0A7C9PPC1_9MICO</name>
<gene>
    <name evidence="5" type="ORF">G3T37_13030</name>
</gene>
<dbReference type="Gene3D" id="3.20.20.80">
    <property type="entry name" value="Glycosidases"/>
    <property type="match status" value="2"/>
</dbReference>
<evidence type="ECO:0000313" key="5">
    <source>
        <dbReference type="EMBL" id="NEM92274.1"/>
    </source>
</evidence>
<accession>A0A7C9PPC1</accession>
<keyword evidence="6" id="KW-1185">Reference proteome</keyword>
<organism evidence="5 6">
    <name type="scientific">Galbitalea soli</name>
    <dbReference type="NCBI Taxonomy" id="1268042"/>
    <lineage>
        <taxon>Bacteria</taxon>
        <taxon>Bacillati</taxon>
        <taxon>Actinomycetota</taxon>
        <taxon>Actinomycetes</taxon>
        <taxon>Micrococcales</taxon>
        <taxon>Microbacteriaceae</taxon>
        <taxon>Galbitalea</taxon>
    </lineage>
</organism>
<evidence type="ECO:0000256" key="4">
    <source>
        <dbReference type="RuleBase" id="RU003690"/>
    </source>
</evidence>
<dbReference type="PANTHER" id="PTHR10353">
    <property type="entry name" value="GLYCOSYL HYDROLASE"/>
    <property type="match status" value="1"/>
</dbReference>